<feature type="region of interest" description="Disordered" evidence="1">
    <location>
        <begin position="383"/>
        <end position="408"/>
    </location>
</feature>
<reference evidence="2 3" key="2">
    <citation type="submission" date="2018-11" db="EMBL/GenBank/DDBJ databases">
        <authorList>
            <consortium name="Pathogen Informatics"/>
        </authorList>
    </citation>
    <scope>NUCLEOTIDE SEQUENCE [LARGE SCALE GENOMIC DNA]</scope>
</reference>
<sequence>MAKETDNVMNFAKIKVSPLLRLLFLSAYGFRQSFACLSTGYATPAIRSQPSINQNKAISGVYARLGASDDLTDIRGNSISYDTRTTFVQQPPFQPLQGDASLNANAETQRQHSLSQLDDHRTNEYKATATKDEGTLERYSADVALPPTALAPINRQSDTNKEPKGWLSSTFTPLVYRSSGLHGRQENRLENLPSELETVHVIGNRHSKVREMPDVSVSTIDSSIKNSWSDSRITKKPMPNDGSIEESKLGDSQSQSYYSEEQTSSEADVYNDHLSKNDANSALTELDMWPPASDLRPSDQHSSITLPDRHEQRTSATDIAVSTYYPSKYTESQLVRRGSNAMHHNGQTSSTYRQEDLASGTLDQHASTFRQLFSVADDSISPQEVPLSEKHGNGREATKASTSEPDYQAYSNYNREASDSGSSSKQAPAYFRGPVVKFTLGTSTSRQIAPNSDMNKEHLRANHSFSTNKLDNTSSPYQEKLLYSWRTKKQKSKYGEEISGAAMAGASDQIRRLIPSLSPHLEPSNSIASRAGSLKVGHLIFTVNKSNDTYAMNHEQLHSSSSNQKAAVSRQRPSTSDRSNSYSLATFPNLLKSDHSNKEINHEQPTVSHHHGPDTVIDLMPTKAFVEHDEDNIVNRQMNLSSAISETSYKNSSIFSSKLSSTFPQQLPVSANPLEATSTSLGGRRLTETVHETIAYTEQSNASSFTTQSNTSFSHEEQTSAIATSDPYSSTFHQNLSTTVLPSFSREKSTAATRQAMNLVQNSTLRSDLALSRKNENRIFPGNDSLPIDMSEDEIIAKRLSELDQRMDQTTSKMEAFAVFGVQQSKRKDDSKEQLYSATNSKVHLVGSQIKESAHTTIEELGNNRVQESNDEQTQIEVQASHITAETNLYHEPMTLKTTVESDQHKRVCTGISIGMSHGETITSAASKCVTFGCEAMNAKSVGNGQFEVVFLNKVDGRRPTTGIYCVSGIVVNDEDNDKSGTHGKKLIIRPLEAKLARAIRDIGFDDVIWEERLAQAESHPHGSHRRWHQIILSNRFVTSEPKSEN</sequence>
<feature type="region of interest" description="Disordered" evidence="1">
    <location>
        <begin position="226"/>
        <end position="267"/>
    </location>
</feature>
<feature type="region of interest" description="Disordered" evidence="1">
    <location>
        <begin position="289"/>
        <end position="315"/>
    </location>
</feature>
<feature type="region of interest" description="Disordered" evidence="1">
    <location>
        <begin position="556"/>
        <end position="584"/>
    </location>
</feature>
<feature type="compositionally biased region" description="Polar residues" evidence="1">
    <location>
        <begin position="558"/>
        <end position="584"/>
    </location>
</feature>
<dbReference type="AlphaFoldDB" id="A0A183USE4"/>
<feature type="region of interest" description="Disordered" evidence="1">
    <location>
        <begin position="106"/>
        <end position="132"/>
    </location>
</feature>
<feature type="region of interest" description="Disordered" evidence="1">
    <location>
        <begin position="336"/>
        <end position="356"/>
    </location>
</feature>
<feature type="compositionally biased region" description="Polar residues" evidence="1">
    <location>
        <begin position="106"/>
        <end position="116"/>
    </location>
</feature>
<evidence type="ECO:0000313" key="2">
    <source>
        <dbReference type="EMBL" id="VDM42735.1"/>
    </source>
</evidence>
<protein>
    <submittedName>
        <fullName evidence="4">PDZ domain-containing protein</fullName>
    </submittedName>
</protein>
<organism evidence="3 4">
    <name type="scientific">Toxocara canis</name>
    <name type="common">Canine roundworm</name>
    <dbReference type="NCBI Taxonomy" id="6265"/>
    <lineage>
        <taxon>Eukaryota</taxon>
        <taxon>Metazoa</taxon>
        <taxon>Ecdysozoa</taxon>
        <taxon>Nematoda</taxon>
        <taxon>Chromadorea</taxon>
        <taxon>Rhabditida</taxon>
        <taxon>Spirurina</taxon>
        <taxon>Ascaridomorpha</taxon>
        <taxon>Ascaridoidea</taxon>
        <taxon>Toxocaridae</taxon>
        <taxon>Toxocara</taxon>
    </lineage>
</organism>
<keyword evidence="3" id="KW-1185">Reference proteome</keyword>
<evidence type="ECO:0000256" key="1">
    <source>
        <dbReference type="SAM" id="MobiDB-lite"/>
    </source>
</evidence>
<proteinExistence type="predicted"/>
<reference evidence="4" key="1">
    <citation type="submission" date="2016-06" db="UniProtKB">
        <authorList>
            <consortium name="WormBaseParasite"/>
        </authorList>
    </citation>
    <scope>IDENTIFICATION</scope>
</reference>
<dbReference type="WBParaSite" id="TCNE_0001141401-mRNA-1">
    <property type="protein sequence ID" value="TCNE_0001141401-mRNA-1"/>
    <property type="gene ID" value="TCNE_0001141401"/>
</dbReference>
<feature type="compositionally biased region" description="Polar residues" evidence="1">
    <location>
        <begin position="399"/>
        <end position="408"/>
    </location>
</feature>
<feature type="compositionally biased region" description="Low complexity" evidence="1">
    <location>
        <begin position="701"/>
        <end position="713"/>
    </location>
</feature>
<dbReference type="Proteomes" id="UP000050794">
    <property type="component" value="Unassembled WGS sequence"/>
</dbReference>
<dbReference type="EMBL" id="UYWY01020851">
    <property type="protein sequence ID" value="VDM42735.1"/>
    <property type="molecule type" value="Genomic_DNA"/>
</dbReference>
<accession>A0A183USE4</accession>
<feature type="compositionally biased region" description="Basic and acidic residues" evidence="1">
    <location>
        <begin position="387"/>
        <end position="398"/>
    </location>
</feature>
<name>A0A183USE4_TOXCA</name>
<feature type="compositionally biased region" description="Basic and acidic residues" evidence="1">
    <location>
        <begin position="117"/>
        <end position="132"/>
    </location>
</feature>
<evidence type="ECO:0000313" key="4">
    <source>
        <dbReference type="WBParaSite" id="TCNE_0001141401-mRNA-1"/>
    </source>
</evidence>
<evidence type="ECO:0000313" key="3">
    <source>
        <dbReference type="Proteomes" id="UP000050794"/>
    </source>
</evidence>
<feature type="compositionally biased region" description="Low complexity" evidence="1">
    <location>
        <begin position="252"/>
        <end position="266"/>
    </location>
</feature>
<feature type="region of interest" description="Disordered" evidence="1">
    <location>
        <begin position="701"/>
        <end position="720"/>
    </location>
</feature>
<gene>
    <name evidence="2" type="ORF">TCNE_LOCUS11414</name>
</gene>